<feature type="chain" id="PRO_5046819248" description="tRNA (Guanine-N1)-methyltransferase" evidence="3">
    <location>
        <begin position="21"/>
        <end position="200"/>
    </location>
</feature>
<evidence type="ECO:0008006" key="6">
    <source>
        <dbReference type="Google" id="ProtNLM"/>
    </source>
</evidence>
<feature type="coiled-coil region" evidence="1">
    <location>
        <begin position="155"/>
        <end position="182"/>
    </location>
</feature>
<accession>A0ABS8GT25</accession>
<dbReference type="RefSeq" id="WP_228229481.1">
    <property type="nucleotide sequence ID" value="NZ_JAJGMW010000006.1"/>
</dbReference>
<organism evidence="4 5">
    <name type="scientific">Leeuwenhoekiella parthenopeia</name>
    <dbReference type="NCBI Taxonomy" id="2890320"/>
    <lineage>
        <taxon>Bacteria</taxon>
        <taxon>Pseudomonadati</taxon>
        <taxon>Bacteroidota</taxon>
        <taxon>Flavobacteriia</taxon>
        <taxon>Flavobacteriales</taxon>
        <taxon>Flavobacteriaceae</taxon>
        <taxon>Leeuwenhoekiella</taxon>
    </lineage>
</organism>
<evidence type="ECO:0000313" key="5">
    <source>
        <dbReference type="Proteomes" id="UP001197770"/>
    </source>
</evidence>
<dbReference type="EMBL" id="JAJGMW010000006">
    <property type="protein sequence ID" value="MCC4212392.1"/>
    <property type="molecule type" value="Genomic_DNA"/>
</dbReference>
<proteinExistence type="predicted"/>
<evidence type="ECO:0000256" key="1">
    <source>
        <dbReference type="SAM" id="Coils"/>
    </source>
</evidence>
<feature type="signal peptide" evidence="3">
    <location>
        <begin position="1"/>
        <end position="20"/>
    </location>
</feature>
<keyword evidence="2" id="KW-0812">Transmembrane</keyword>
<keyword evidence="3" id="KW-0732">Signal</keyword>
<dbReference type="Proteomes" id="UP001197770">
    <property type="component" value="Unassembled WGS sequence"/>
</dbReference>
<protein>
    <recommendedName>
        <fullName evidence="6">tRNA (Guanine-N1)-methyltransferase</fullName>
    </recommendedName>
</protein>
<keyword evidence="5" id="KW-1185">Reference proteome</keyword>
<keyword evidence="1" id="KW-0175">Coiled coil</keyword>
<name>A0ABS8GT25_9FLAO</name>
<comment type="caution">
    <text evidence="4">The sequence shown here is derived from an EMBL/GenBank/DDBJ whole genome shotgun (WGS) entry which is preliminary data.</text>
</comment>
<sequence>MTTIRISLLISLFSILGLSAQETETPKPKTNTISQQFEDLLENSNNFQDYKVVKLNSLNKLIANTADSISVFKTQITELQQEITAQQQEINTLNNTLEETKTTLDQTRSEKDSIYFLGIPMSKGGYMGMMWGIVAVLALALVFFIFRFKGSNAHTQEARKKLADLEVEYDDYRKKALEKEQKMGRLLQDERNKAVKSTKK</sequence>
<dbReference type="SUPFAM" id="SSF58100">
    <property type="entry name" value="Bacterial hemolysins"/>
    <property type="match status" value="1"/>
</dbReference>
<feature type="coiled-coil region" evidence="1">
    <location>
        <begin position="69"/>
        <end position="110"/>
    </location>
</feature>
<reference evidence="4 5" key="1">
    <citation type="submission" date="2021-11" db="EMBL/GenBank/DDBJ databases">
        <title>Seasonal and diel survey of microbial diversity of the Tyrrhenian coast.</title>
        <authorList>
            <person name="Gattoni G."/>
            <person name="Corral P."/>
        </authorList>
    </citation>
    <scope>NUCLEOTIDE SEQUENCE [LARGE SCALE GENOMIC DNA]</scope>
    <source>
        <strain evidence="4 5">Mr9</strain>
    </source>
</reference>
<evidence type="ECO:0000256" key="2">
    <source>
        <dbReference type="SAM" id="Phobius"/>
    </source>
</evidence>
<gene>
    <name evidence="4" type="ORF">LLW17_06655</name>
</gene>
<feature type="transmembrane region" description="Helical" evidence="2">
    <location>
        <begin position="126"/>
        <end position="146"/>
    </location>
</feature>
<keyword evidence="2" id="KW-1133">Transmembrane helix</keyword>
<evidence type="ECO:0000313" key="4">
    <source>
        <dbReference type="EMBL" id="MCC4212392.1"/>
    </source>
</evidence>
<dbReference type="Gene3D" id="1.20.1170.10">
    <property type="match status" value="1"/>
</dbReference>
<evidence type="ECO:0000256" key="3">
    <source>
        <dbReference type="SAM" id="SignalP"/>
    </source>
</evidence>
<keyword evidence="2" id="KW-0472">Membrane</keyword>